<evidence type="ECO:0000256" key="9">
    <source>
        <dbReference type="SAM" id="Phobius"/>
    </source>
</evidence>
<feature type="region of interest" description="Disordered" evidence="8">
    <location>
        <begin position="20"/>
        <end position="156"/>
    </location>
</feature>
<evidence type="ECO:0000256" key="1">
    <source>
        <dbReference type="ARBA" id="ARBA00004173"/>
    </source>
</evidence>
<feature type="compositionally biased region" description="Basic and acidic residues" evidence="8">
    <location>
        <begin position="345"/>
        <end position="358"/>
    </location>
</feature>
<feature type="compositionally biased region" description="Pro residues" evidence="8">
    <location>
        <begin position="116"/>
        <end position="125"/>
    </location>
</feature>
<keyword evidence="5" id="KW-0175">Coiled coil</keyword>
<evidence type="ECO:0000256" key="4">
    <source>
        <dbReference type="ARBA" id="ARBA00022989"/>
    </source>
</evidence>
<evidence type="ECO:0000256" key="2">
    <source>
        <dbReference type="ARBA" id="ARBA00004370"/>
    </source>
</evidence>
<dbReference type="PANTHER" id="PTHR14360:SF12">
    <property type="entry name" value="MOZ PROTEIN REPRESENTS A CHROMATIN-ASSOCIATED ACETYLTRANSFERASE"/>
    <property type="match status" value="1"/>
</dbReference>
<feature type="region of interest" description="Disordered" evidence="8">
    <location>
        <begin position="344"/>
        <end position="392"/>
    </location>
</feature>
<evidence type="ECO:0000256" key="3">
    <source>
        <dbReference type="ARBA" id="ARBA00022692"/>
    </source>
</evidence>
<evidence type="ECO:0000256" key="7">
    <source>
        <dbReference type="ARBA" id="ARBA00023136"/>
    </source>
</evidence>
<keyword evidence="6" id="KW-0496">Mitochondrion</keyword>
<feature type="compositionally biased region" description="Low complexity" evidence="8">
    <location>
        <begin position="73"/>
        <end position="86"/>
    </location>
</feature>
<dbReference type="Proteomes" id="UP000800035">
    <property type="component" value="Unassembled WGS sequence"/>
</dbReference>
<dbReference type="GO" id="GO:0016020">
    <property type="term" value="C:membrane"/>
    <property type="evidence" value="ECO:0007669"/>
    <property type="project" value="UniProtKB-SubCell"/>
</dbReference>
<keyword evidence="11" id="KW-1185">Reference proteome</keyword>
<proteinExistence type="predicted"/>
<dbReference type="InterPro" id="IPR024461">
    <property type="entry name" value="CCDC90-like"/>
</dbReference>
<evidence type="ECO:0000256" key="6">
    <source>
        <dbReference type="ARBA" id="ARBA00023128"/>
    </source>
</evidence>
<keyword evidence="3 9" id="KW-0812">Transmembrane</keyword>
<protein>
    <recommendedName>
        <fullName evidence="12">DUF1640-domain-containing protein</fullName>
    </recommendedName>
</protein>
<dbReference type="Gene3D" id="1.20.5.340">
    <property type="match status" value="1"/>
</dbReference>
<name>A0A6A5UAU6_9PLEO</name>
<dbReference type="GO" id="GO:0005739">
    <property type="term" value="C:mitochondrion"/>
    <property type="evidence" value="ECO:0007669"/>
    <property type="project" value="UniProtKB-SubCell"/>
</dbReference>
<evidence type="ECO:0000256" key="5">
    <source>
        <dbReference type="ARBA" id="ARBA00023054"/>
    </source>
</evidence>
<evidence type="ECO:0000313" key="10">
    <source>
        <dbReference type="EMBL" id="KAF1961069.1"/>
    </source>
</evidence>
<dbReference type="Pfam" id="PF07798">
    <property type="entry name" value="CCDC90-like"/>
    <property type="match status" value="1"/>
</dbReference>
<feature type="transmembrane region" description="Helical" evidence="9">
    <location>
        <begin position="320"/>
        <end position="337"/>
    </location>
</feature>
<sequence length="392" mass="43772">MAAPRLPFLWPMLYRPLKPVRTRSRIPTPTKTATRRFATTPCRREEVAKRYGTAHEPAPHLREQSQEVEEGQSAPESSTSSPAPKQEQVDEEEEDETLSSTIPPSELKKSAELPETAPPTPPPDPLKTGDSKPLDTVLHMPSPAEEEKHKSPHLKTPRYVHHFDTYSLVKDLTNSGFSQAQSVNIMKAVRDILSDNMELARAGLVSKSNVENETYLFRAACSELKTEIGANRNAESERMRSERGQLQHEVDLLGQRLGQEMGFLKDELKGLFDDRKMAVRNEQRVKETKLQELNNQITIKLTSDARSEVEGLRWVLTRRAALTIGICAFMLFVSLRYSSYVTHKTAKENKKEEKKPPSDEEQSPSATGKPVLGANEPIGGELLASEGGVSLA</sequence>
<evidence type="ECO:0000313" key="11">
    <source>
        <dbReference type="Proteomes" id="UP000800035"/>
    </source>
</evidence>
<accession>A0A6A5UAU6</accession>
<reference evidence="10" key="1">
    <citation type="journal article" date="2020" name="Stud. Mycol.">
        <title>101 Dothideomycetes genomes: a test case for predicting lifestyles and emergence of pathogens.</title>
        <authorList>
            <person name="Haridas S."/>
            <person name="Albert R."/>
            <person name="Binder M."/>
            <person name="Bloem J."/>
            <person name="Labutti K."/>
            <person name="Salamov A."/>
            <person name="Andreopoulos B."/>
            <person name="Baker S."/>
            <person name="Barry K."/>
            <person name="Bills G."/>
            <person name="Bluhm B."/>
            <person name="Cannon C."/>
            <person name="Castanera R."/>
            <person name="Culley D."/>
            <person name="Daum C."/>
            <person name="Ezra D."/>
            <person name="Gonzalez J."/>
            <person name="Henrissat B."/>
            <person name="Kuo A."/>
            <person name="Liang C."/>
            <person name="Lipzen A."/>
            <person name="Lutzoni F."/>
            <person name="Magnuson J."/>
            <person name="Mondo S."/>
            <person name="Nolan M."/>
            <person name="Ohm R."/>
            <person name="Pangilinan J."/>
            <person name="Park H.-J."/>
            <person name="Ramirez L."/>
            <person name="Alfaro M."/>
            <person name="Sun H."/>
            <person name="Tritt A."/>
            <person name="Yoshinaga Y."/>
            <person name="Zwiers L.-H."/>
            <person name="Turgeon B."/>
            <person name="Goodwin S."/>
            <person name="Spatafora J."/>
            <person name="Crous P."/>
            <person name="Grigoriev I."/>
        </authorList>
    </citation>
    <scope>NUCLEOTIDE SEQUENCE</scope>
    <source>
        <strain evidence="10">CBS 675.92</strain>
    </source>
</reference>
<dbReference type="OrthoDB" id="5424147at2759"/>
<comment type="subcellular location">
    <subcellularLocation>
        <location evidence="2">Membrane</location>
    </subcellularLocation>
    <subcellularLocation>
        <location evidence="1">Mitochondrion</location>
    </subcellularLocation>
</comment>
<keyword evidence="4 9" id="KW-1133">Transmembrane helix</keyword>
<evidence type="ECO:0008006" key="12">
    <source>
        <dbReference type="Google" id="ProtNLM"/>
    </source>
</evidence>
<keyword evidence="7 9" id="KW-0472">Membrane</keyword>
<evidence type="ECO:0000256" key="8">
    <source>
        <dbReference type="SAM" id="MobiDB-lite"/>
    </source>
</evidence>
<organism evidence="10 11">
    <name type="scientific">Byssothecium circinans</name>
    <dbReference type="NCBI Taxonomy" id="147558"/>
    <lineage>
        <taxon>Eukaryota</taxon>
        <taxon>Fungi</taxon>
        <taxon>Dikarya</taxon>
        <taxon>Ascomycota</taxon>
        <taxon>Pezizomycotina</taxon>
        <taxon>Dothideomycetes</taxon>
        <taxon>Pleosporomycetidae</taxon>
        <taxon>Pleosporales</taxon>
        <taxon>Massarineae</taxon>
        <taxon>Massarinaceae</taxon>
        <taxon>Byssothecium</taxon>
    </lineage>
</organism>
<dbReference type="EMBL" id="ML976981">
    <property type="protein sequence ID" value="KAF1961069.1"/>
    <property type="molecule type" value="Genomic_DNA"/>
</dbReference>
<gene>
    <name evidence="10" type="ORF">CC80DRAFT_229584</name>
</gene>
<dbReference type="PANTHER" id="PTHR14360">
    <property type="entry name" value="PROTEIN FMP32, MITOCHONDRIAL"/>
    <property type="match status" value="1"/>
</dbReference>
<dbReference type="AlphaFoldDB" id="A0A6A5UAU6"/>